<feature type="domain" description="HTH cro/C1-type" evidence="4">
    <location>
        <begin position="18"/>
        <end position="65"/>
    </location>
</feature>
<dbReference type="OrthoDB" id="9791537at2"/>
<dbReference type="Pfam" id="PF00717">
    <property type="entry name" value="Peptidase_S24"/>
    <property type="match status" value="1"/>
</dbReference>
<dbReference type="SMART" id="SM00530">
    <property type="entry name" value="HTH_XRE"/>
    <property type="match status" value="1"/>
</dbReference>
<evidence type="ECO:0000256" key="3">
    <source>
        <dbReference type="ARBA" id="ARBA00023163"/>
    </source>
</evidence>
<evidence type="ECO:0000256" key="2">
    <source>
        <dbReference type="ARBA" id="ARBA00023125"/>
    </source>
</evidence>
<dbReference type="Proteomes" id="UP000310016">
    <property type="component" value="Unassembled WGS sequence"/>
</dbReference>
<dbReference type="InterPro" id="IPR015927">
    <property type="entry name" value="Peptidase_S24_S26A/B/C"/>
</dbReference>
<dbReference type="GO" id="GO:0003677">
    <property type="term" value="F:DNA binding"/>
    <property type="evidence" value="ECO:0007669"/>
    <property type="project" value="UniProtKB-KW"/>
</dbReference>
<dbReference type="SUPFAM" id="SSF51306">
    <property type="entry name" value="LexA/Signal peptidase"/>
    <property type="match status" value="1"/>
</dbReference>
<keyword evidence="2" id="KW-0238">DNA-binding</keyword>
<dbReference type="PANTHER" id="PTHR40661:SF3">
    <property type="entry name" value="FELS-1 PROPHAGE TRANSCRIPTIONAL REGULATOR"/>
    <property type="match status" value="1"/>
</dbReference>
<accession>A0A4U0Q3G1</accession>
<proteinExistence type="predicted"/>
<evidence type="ECO:0000313" key="5">
    <source>
        <dbReference type="EMBL" id="TJZ75606.1"/>
    </source>
</evidence>
<dbReference type="PANTHER" id="PTHR40661">
    <property type="match status" value="1"/>
</dbReference>
<dbReference type="AlphaFoldDB" id="A0A4U0Q3G1"/>
<name>A0A4U0Q3G1_9NEIS</name>
<dbReference type="CDD" id="cd06462">
    <property type="entry name" value="Peptidase_S24_S26"/>
    <property type="match status" value="1"/>
</dbReference>
<evidence type="ECO:0000313" key="6">
    <source>
        <dbReference type="Proteomes" id="UP000310016"/>
    </source>
</evidence>
<dbReference type="Gene3D" id="2.10.109.10">
    <property type="entry name" value="Umud Fragment, subunit A"/>
    <property type="match status" value="1"/>
</dbReference>
<reference evidence="5 6" key="1">
    <citation type="submission" date="2019-04" db="EMBL/GenBank/DDBJ databases">
        <title>Chitiniphilus eburnea sp. nov., a novel chitinolytic bacterium isolated from aquaculture sludge.</title>
        <authorList>
            <person name="Sheng M."/>
        </authorList>
    </citation>
    <scope>NUCLEOTIDE SEQUENCE [LARGE SCALE GENOMIC DNA]</scope>
    <source>
        <strain evidence="5 6">HX-2-15</strain>
    </source>
</reference>
<dbReference type="Gene3D" id="1.10.260.40">
    <property type="entry name" value="lambda repressor-like DNA-binding domains"/>
    <property type="match status" value="1"/>
</dbReference>
<dbReference type="PROSITE" id="PS50943">
    <property type="entry name" value="HTH_CROC1"/>
    <property type="match status" value="1"/>
</dbReference>
<evidence type="ECO:0000259" key="4">
    <source>
        <dbReference type="PROSITE" id="PS50943"/>
    </source>
</evidence>
<dbReference type="SUPFAM" id="SSF47413">
    <property type="entry name" value="lambda repressor-like DNA-binding domains"/>
    <property type="match status" value="1"/>
</dbReference>
<keyword evidence="3" id="KW-0804">Transcription</keyword>
<organism evidence="5 6">
    <name type="scientific">Chitiniphilus eburneus</name>
    <dbReference type="NCBI Taxonomy" id="2571148"/>
    <lineage>
        <taxon>Bacteria</taxon>
        <taxon>Pseudomonadati</taxon>
        <taxon>Pseudomonadota</taxon>
        <taxon>Betaproteobacteria</taxon>
        <taxon>Neisseriales</taxon>
        <taxon>Chitinibacteraceae</taxon>
        <taxon>Chitiniphilus</taxon>
    </lineage>
</organism>
<dbReference type="EMBL" id="SUMF01000004">
    <property type="protein sequence ID" value="TJZ75606.1"/>
    <property type="molecule type" value="Genomic_DNA"/>
</dbReference>
<keyword evidence="1" id="KW-0805">Transcription regulation</keyword>
<evidence type="ECO:0000256" key="1">
    <source>
        <dbReference type="ARBA" id="ARBA00023015"/>
    </source>
</evidence>
<gene>
    <name evidence="5" type="ORF">FAZ21_06745</name>
</gene>
<comment type="caution">
    <text evidence="5">The sequence shown here is derived from an EMBL/GenBank/DDBJ whole genome shotgun (WGS) entry which is preliminary data.</text>
</comment>
<sequence length="224" mass="24173">MNTLKERLQLALAAAGPNKSMAGLSRHAGVSRTAVSLWFSGATQKLDGENLLRAAEYLGVSPQWLATGKGRVQFDENQDHSQGKNAGEAKYVAVPIYSTHGACGFGYMNDSVEIEGQFSMPRTLLDRLGVTAQNAALIHAKGDSMSPYICDGDLVLLNRAETRIQNGLIYAFLDEDEVMIKRVQKGFGSITLTSDNPNKAIHPDRSVPGNAELLVLGKVVWRGG</sequence>
<dbReference type="RefSeq" id="WP_136772519.1">
    <property type="nucleotide sequence ID" value="NZ_SUMF01000004.1"/>
</dbReference>
<dbReference type="InterPro" id="IPR001387">
    <property type="entry name" value="Cro/C1-type_HTH"/>
</dbReference>
<dbReference type="Pfam" id="PF01381">
    <property type="entry name" value="HTH_3"/>
    <property type="match status" value="1"/>
</dbReference>
<keyword evidence="6" id="KW-1185">Reference proteome</keyword>
<dbReference type="InterPro" id="IPR036286">
    <property type="entry name" value="LexA/Signal_pep-like_sf"/>
</dbReference>
<dbReference type="InterPro" id="IPR010982">
    <property type="entry name" value="Lambda_DNA-bd_dom_sf"/>
</dbReference>
<protein>
    <submittedName>
        <fullName evidence="5">Helix-turn-helix domain-containing protein</fullName>
    </submittedName>
</protein>